<organism evidence="1 2">
    <name type="scientific">Chlorella vulgaris</name>
    <name type="common">Green alga</name>
    <dbReference type="NCBI Taxonomy" id="3077"/>
    <lineage>
        <taxon>Eukaryota</taxon>
        <taxon>Viridiplantae</taxon>
        <taxon>Chlorophyta</taxon>
        <taxon>core chlorophytes</taxon>
        <taxon>Trebouxiophyceae</taxon>
        <taxon>Chlorellales</taxon>
        <taxon>Chlorellaceae</taxon>
        <taxon>Chlorella clade</taxon>
        <taxon>Chlorella</taxon>
    </lineage>
</organism>
<dbReference type="Gene3D" id="1.25.40.20">
    <property type="entry name" value="Ankyrin repeat-containing domain"/>
    <property type="match status" value="1"/>
</dbReference>
<proteinExistence type="predicted"/>
<protein>
    <submittedName>
        <fullName evidence="1">Uncharacterized protein</fullName>
    </submittedName>
</protein>
<dbReference type="OrthoDB" id="548600at2759"/>
<name>A0A9D4TSR9_CHLVU</name>
<keyword evidence="2" id="KW-1185">Reference proteome</keyword>
<dbReference type="Pfam" id="PF12796">
    <property type="entry name" value="Ank_2"/>
    <property type="match status" value="1"/>
</dbReference>
<gene>
    <name evidence="1" type="ORF">D9Q98_003291</name>
</gene>
<dbReference type="SUPFAM" id="SSF48403">
    <property type="entry name" value="Ankyrin repeat"/>
    <property type="match status" value="1"/>
</dbReference>
<dbReference type="InterPro" id="IPR002110">
    <property type="entry name" value="Ankyrin_rpt"/>
</dbReference>
<evidence type="ECO:0000313" key="1">
    <source>
        <dbReference type="EMBL" id="KAI3433479.1"/>
    </source>
</evidence>
<dbReference type="Proteomes" id="UP001055712">
    <property type="component" value="Unassembled WGS sequence"/>
</dbReference>
<comment type="caution">
    <text evidence="1">The sequence shown here is derived from an EMBL/GenBank/DDBJ whole genome shotgun (WGS) entry which is preliminary data.</text>
</comment>
<evidence type="ECO:0000313" key="2">
    <source>
        <dbReference type="Proteomes" id="UP001055712"/>
    </source>
</evidence>
<reference evidence="1" key="1">
    <citation type="journal article" date="2019" name="Plant J.">
        <title>Chlorella vulgaris genome assembly and annotation reveals the molecular basis for metabolic acclimation to high light conditions.</title>
        <authorList>
            <person name="Cecchin M."/>
            <person name="Marcolungo L."/>
            <person name="Rossato M."/>
            <person name="Girolomoni L."/>
            <person name="Cosentino E."/>
            <person name="Cuine S."/>
            <person name="Li-Beisson Y."/>
            <person name="Delledonne M."/>
            <person name="Ballottari M."/>
        </authorList>
    </citation>
    <scope>NUCLEOTIDE SEQUENCE</scope>
    <source>
        <strain evidence="1">211/11P</strain>
    </source>
</reference>
<dbReference type="AlphaFoldDB" id="A0A9D4TSR9"/>
<accession>A0A9D4TSR9</accession>
<sequence length="309" mass="34202">MAGEGRVLELAGGSLKVVFSHGGEEHVVQRLDSAEHADLVLDMMARCCEQRDVALADLVEFLLLDRAPQTATAADLQGKLPLHHATWRGHTATCQLLLDRAPQTAVVPDSEGKTPLQLALLALPHHYCNYGDYEFDGDEYDVDYEDEHDDSFGRHDYEYEYDDSAHNAELEYYRSLNSLKYDYNWPCFDAARCFVAAGPAAAVLAALPAVPEALPLFADFFIARSTHLTCEEWTAAWSAVPAPCPGLMRALPAVLAHSAEQARHLVQHLPPADVKRLRTAALCLARAQYRRGIFLPNPVVWKILALIDA</sequence>
<dbReference type="InterPro" id="IPR036770">
    <property type="entry name" value="Ankyrin_rpt-contain_sf"/>
</dbReference>
<reference evidence="1" key="2">
    <citation type="submission" date="2020-11" db="EMBL/GenBank/DDBJ databases">
        <authorList>
            <person name="Cecchin M."/>
            <person name="Marcolungo L."/>
            <person name="Rossato M."/>
            <person name="Girolomoni L."/>
            <person name="Cosentino E."/>
            <person name="Cuine S."/>
            <person name="Li-Beisson Y."/>
            <person name="Delledonne M."/>
            <person name="Ballottari M."/>
        </authorList>
    </citation>
    <scope>NUCLEOTIDE SEQUENCE</scope>
    <source>
        <strain evidence="1">211/11P</strain>
        <tissue evidence="1">Whole cell</tissue>
    </source>
</reference>
<dbReference type="EMBL" id="SIDB01000004">
    <property type="protein sequence ID" value="KAI3433479.1"/>
    <property type="molecule type" value="Genomic_DNA"/>
</dbReference>